<dbReference type="AlphaFoldDB" id="A0A1I6EM21"/>
<name>A0A1I6EM21_9FIRM</name>
<dbReference type="Proteomes" id="UP000199584">
    <property type="component" value="Unassembled WGS sequence"/>
</dbReference>
<keyword evidence="2" id="KW-1185">Reference proteome</keyword>
<proteinExistence type="predicted"/>
<gene>
    <name evidence="1" type="ORF">SAMN05660706_1702</name>
</gene>
<accession>A0A1I6EM21</accession>
<organism evidence="1 2">
    <name type="scientific">Desulfoscipio geothermicus DSM 3669</name>
    <dbReference type="NCBI Taxonomy" id="1121426"/>
    <lineage>
        <taxon>Bacteria</taxon>
        <taxon>Bacillati</taxon>
        <taxon>Bacillota</taxon>
        <taxon>Clostridia</taxon>
        <taxon>Eubacteriales</taxon>
        <taxon>Desulfallaceae</taxon>
        <taxon>Desulfoscipio</taxon>
    </lineage>
</organism>
<reference evidence="2" key="1">
    <citation type="submission" date="2016-10" db="EMBL/GenBank/DDBJ databases">
        <authorList>
            <person name="Varghese N."/>
            <person name="Submissions S."/>
        </authorList>
    </citation>
    <scope>NUCLEOTIDE SEQUENCE [LARGE SCALE GENOMIC DNA]</scope>
    <source>
        <strain evidence="2">DSM 3669</strain>
    </source>
</reference>
<dbReference type="EMBL" id="FOYM01000070">
    <property type="protein sequence ID" value="SFR18824.1"/>
    <property type="molecule type" value="Genomic_DNA"/>
</dbReference>
<evidence type="ECO:0000313" key="2">
    <source>
        <dbReference type="Proteomes" id="UP000199584"/>
    </source>
</evidence>
<evidence type="ECO:0008006" key="3">
    <source>
        <dbReference type="Google" id="ProtNLM"/>
    </source>
</evidence>
<evidence type="ECO:0000313" key="1">
    <source>
        <dbReference type="EMBL" id="SFR18824.1"/>
    </source>
</evidence>
<sequence>MLKNLIKNLLQAKWEIVFSTQNIEKYAKVKGKLLNNKIKIKTEMCSSGGGQGGGYGFATTYHILVRSEDIHKANEAIHSIC</sequence>
<protein>
    <recommendedName>
        <fullName evidence="3">Signal transducing protein</fullName>
    </recommendedName>
</protein>